<dbReference type="Pfam" id="PF21359">
    <property type="entry name" value="zf_topless"/>
    <property type="match status" value="1"/>
</dbReference>
<dbReference type="InterPro" id="IPR054080">
    <property type="entry name" value="TPR1-like_2nd"/>
</dbReference>
<reference evidence="5" key="1">
    <citation type="journal article" date="2018" name="Nat. Plants">
        <title>Whole-genome landscape of Medicago truncatula symbiotic genes.</title>
        <authorList>
            <person name="Pecrix Y."/>
            <person name="Staton S.E."/>
            <person name="Sallet E."/>
            <person name="Lelandais-Briere C."/>
            <person name="Moreau S."/>
            <person name="Carrere S."/>
            <person name="Blein T."/>
            <person name="Jardinaud M.F."/>
            <person name="Latrasse D."/>
            <person name="Zouine M."/>
            <person name="Zahm M."/>
            <person name="Kreplak J."/>
            <person name="Mayjonade B."/>
            <person name="Satge C."/>
            <person name="Perez M."/>
            <person name="Cauet S."/>
            <person name="Marande W."/>
            <person name="Chantry-Darmon C."/>
            <person name="Lopez-Roques C."/>
            <person name="Bouchez O."/>
            <person name="Berard A."/>
            <person name="Debelle F."/>
            <person name="Munos S."/>
            <person name="Bendahmane A."/>
            <person name="Berges H."/>
            <person name="Niebel A."/>
            <person name="Buitink J."/>
            <person name="Frugier F."/>
            <person name="Benhamed M."/>
            <person name="Crespi M."/>
            <person name="Gouzy J."/>
            <person name="Gamas P."/>
        </authorList>
    </citation>
    <scope>NUCLEOTIDE SEQUENCE [LARGE SCALE GENOMIC DNA]</scope>
    <source>
        <strain evidence="5">cv. Jemalong A17</strain>
    </source>
</reference>
<keyword evidence="1" id="KW-0853">WD repeat</keyword>
<accession>A0A396JDA4</accession>
<dbReference type="PANTHER" id="PTHR44083">
    <property type="entry name" value="TOPLESS-RELATED PROTEIN 1-RELATED"/>
    <property type="match status" value="1"/>
</dbReference>
<dbReference type="Pfam" id="PF21889">
    <property type="entry name" value="TPR1-like_2nd"/>
    <property type="match status" value="1"/>
</dbReference>
<dbReference type="InterPro" id="IPR048419">
    <property type="entry name" value="Topless_Znf"/>
</dbReference>
<dbReference type="InterPro" id="IPR006595">
    <property type="entry name" value="CTLH_C"/>
</dbReference>
<dbReference type="Gramene" id="rna8923">
    <property type="protein sequence ID" value="RHN73137.1"/>
    <property type="gene ID" value="gene8923"/>
</dbReference>
<feature type="domain" description="CTLH" evidence="3">
    <location>
        <begin position="1"/>
        <end position="23"/>
    </location>
</feature>
<comment type="caution">
    <text evidence="4">The sequence shown here is derived from an EMBL/GenBank/DDBJ whole genome shotgun (WGS) entry which is preliminary data.</text>
</comment>
<evidence type="ECO:0000256" key="2">
    <source>
        <dbReference type="ARBA" id="ARBA00022737"/>
    </source>
</evidence>
<evidence type="ECO:0000256" key="1">
    <source>
        <dbReference type="ARBA" id="ARBA00022574"/>
    </source>
</evidence>
<sequence length="229" mass="26206">MKMFFEIRKQKYLEALDRGDKTTAVEILVKDLKIFSTYNNDLYNKIINLITLDNFRENVELSHYRDVKSIRKTLMEELKNMIDMNLVLKKKIMLPSLSSSRLRYLVNQGLNWQHHLCKYPKENPEVTTLLIDHTCPSPQQMLLLQMPTMLPATDSVPLPPAPAWMVNGNPSSSSQSHATLAASSLPGPSNQGISWSVLCLIKFNGELVIHGRCQIVLNRHTMRILDIFT</sequence>
<dbReference type="PANTHER" id="PTHR44083:SF43">
    <property type="entry name" value="TRANSDUCIN FAMILY PROTEIN_WD-40 REPEAT PROTEIN"/>
    <property type="match status" value="1"/>
</dbReference>
<dbReference type="EMBL" id="PSQE01000002">
    <property type="protein sequence ID" value="RHN73137.1"/>
    <property type="molecule type" value="Genomic_DNA"/>
</dbReference>
<organism evidence="4 5">
    <name type="scientific">Medicago truncatula</name>
    <name type="common">Barrel medic</name>
    <name type="synonym">Medicago tribuloides</name>
    <dbReference type="NCBI Taxonomy" id="3880"/>
    <lineage>
        <taxon>Eukaryota</taxon>
        <taxon>Viridiplantae</taxon>
        <taxon>Streptophyta</taxon>
        <taxon>Embryophyta</taxon>
        <taxon>Tracheophyta</taxon>
        <taxon>Spermatophyta</taxon>
        <taxon>Magnoliopsida</taxon>
        <taxon>eudicotyledons</taxon>
        <taxon>Gunneridae</taxon>
        <taxon>Pentapetalae</taxon>
        <taxon>rosids</taxon>
        <taxon>fabids</taxon>
        <taxon>Fabales</taxon>
        <taxon>Fabaceae</taxon>
        <taxon>Papilionoideae</taxon>
        <taxon>50 kb inversion clade</taxon>
        <taxon>NPAAA clade</taxon>
        <taxon>Hologalegina</taxon>
        <taxon>IRL clade</taxon>
        <taxon>Trifolieae</taxon>
        <taxon>Medicago</taxon>
    </lineage>
</organism>
<evidence type="ECO:0000259" key="3">
    <source>
        <dbReference type="PROSITE" id="PS50897"/>
    </source>
</evidence>
<dbReference type="Proteomes" id="UP000265566">
    <property type="component" value="Chromosome 2"/>
</dbReference>
<name>A0A396JDA4_MEDTR</name>
<keyword evidence="2" id="KW-0677">Repeat</keyword>
<evidence type="ECO:0000313" key="5">
    <source>
        <dbReference type="Proteomes" id="UP000265566"/>
    </source>
</evidence>
<dbReference type="PROSITE" id="PS50897">
    <property type="entry name" value="CTLH"/>
    <property type="match status" value="1"/>
</dbReference>
<dbReference type="InterPro" id="IPR027728">
    <property type="entry name" value="Topless_fam"/>
</dbReference>
<proteinExistence type="predicted"/>
<dbReference type="GO" id="GO:0006355">
    <property type="term" value="P:regulation of DNA-templated transcription"/>
    <property type="evidence" value="ECO:0007669"/>
    <property type="project" value="InterPro"/>
</dbReference>
<dbReference type="AlphaFoldDB" id="A0A396JDA4"/>
<gene>
    <name evidence="4" type="ORF">MtrunA17_Chr2g0295261</name>
</gene>
<protein>
    <recommendedName>
        <fullName evidence="3">CTLH domain-containing protein</fullName>
    </recommendedName>
</protein>
<evidence type="ECO:0000313" key="4">
    <source>
        <dbReference type="EMBL" id="RHN73137.1"/>
    </source>
</evidence>